<accession>A0A1Y2I113</accession>
<proteinExistence type="predicted"/>
<feature type="compositionally biased region" description="Polar residues" evidence="1">
    <location>
        <begin position="1"/>
        <end position="10"/>
    </location>
</feature>
<evidence type="ECO:0000313" key="2">
    <source>
        <dbReference type="EMBL" id="ORZ40429.1"/>
    </source>
</evidence>
<keyword evidence="3" id="KW-1185">Reference proteome</keyword>
<gene>
    <name evidence="2" type="ORF">BCR44DRAFT_46508</name>
</gene>
<sequence>MTRPPKTSHTPRLRQAPVAHHSTLPAARRRPLSSNHATTKLAFCPWRTRGRSDSDEEDEDEDGAASGASDVEGDDEEDEGDSMLVDISARTAAELAWSKRQIDKYLDKSEKGEDAKGVAKEELNNFAKASLQAKLMLLYLSVYTIKSRRPLSKEQVAEIKKHVKYFIAGPHVPMYYTGKLATVLVTAQLVSRDWMKVSSELLAFSLQLAMRAVYDARADCEGHARISRDRASTH</sequence>
<organism evidence="2 3">
    <name type="scientific">Catenaria anguillulae PL171</name>
    <dbReference type="NCBI Taxonomy" id="765915"/>
    <lineage>
        <taxon>Eukaryota</taxon>
        <taxon>Fungi</taxon>
        <taxon>Fungi incertae sedis</taxon>
        <taxon>Blastocladiomycota</taxon>
        <taxon>Blastocladiomycetes</taxon>
        <taxon>Blastocladiales</taxon>
        <taxon>Catenariaceae</taxon>
        <taxon>Catenaria</taxon>
    </lineage>
</organism>
<reference evidence="2 3" key="1">
    <citation type="submission" date="2016-07" db="EMBL/GenBank/DDBJ databases">
        <title>Pervasive Adenine N6-methylation of Active Genes in Fungi.</title>
        <authorList>
            <consortium name="DOE Joint Genome Institute"/>
            <person name="Mondo S.J."/>
            <person name="Dannebaum R.O."/>
            <person name="Kuo R.C."/>
            <person name="Labutti K."/>
            <person name="Haridas S."/>
            <person name="Kuo A."/>
            <person name="Salamov A."/>
            <person name="Ahrendt S.R."/>
            <person name="Lipzen A."/>
            <person name="Sullivan W."/>
            <person name="Andreopoulos W.B."/>
            <person name="Clum A."/>
            <person name="Lindquist E."/>
            <person name="Daum C."/>
            <person name="Ramamoorthy G.K."/>
            <person name="Gryganskyi A."/>
            <person name="Culley D."/>
            <person name="Magnuson J.K."/>
            <person name="James T.Y."/>
            <person name="O'Malley M.A."/>
            <person name="Stajich J.E."/>
            <person name="Spatafora J.W."/>
            <person name="Visel A."/>
            <person name="Grigoriev I.V."/>
        </authorList>
    </citation>
    <scope>NUCLEOTIDE SEQUENCE [LARGE SCALE GENOMIC DNA]</scope>
    <source>
        <strain evidence="2 3">PL171</strain>
    </source>
</reference>
<feature type="compositionally biased region" description="Acidic residues" evidence="1">
    <location>
        <begin position="71"/>
        <end position="81"/>
    </location>
</feature>
<name>A0A1Y2I113_9FUNG</name>
<dbReference type="Proteomes" id="UP000193411">
    <property type="component" value="Unassembled WGS sequence"/>
</dbReference>
<evidence type="ECO:0000313" key="3">
    <source>
        <dbReference type="Proteomes" id="UP000193411"/>
    </source>
</evidence>
<feature type="compositionally biased region" description="Acidic residues" evidence="1">
    <location>
        <begin position="54"/>
        <end position="63"/>
    </location>
</feature>
<comment type="caution">
    <text evidence="2">The sequence shown here is derived from an EMBL/GenBank/DDBJ whole genome shotgun (WGS) entry which is preliminary data.</text>
</comment>
<dbReference type="AlphaFoldDB" id="A0A1Y2I113"/>
<dbReference type="EMBL" id="MCFL01000003">
    <property type="protein sequence ID" value="ORZ40429.1"/>
    <property type="molecule type" value="Genomic_DNA"/>
</dbReference>
<protein>
    <submittedName>
        <fullName evidence="2">Uncharacterized protein</fullName>
    </submittedName>
</protein>
<evidence type="ECO:0000256" key="1">
    <source>
        <dbReference type="SAM" id="MobiDB-lite"/>
    </source>
</evidence>
<feature type="region of interest" description="Disordered" evidence="1">
    <location>
        <begin position="1"/>
        <end position="81"/>
    </location>
</feature>